<name>A0A4P6EGQ4_9MICO</name>
<protein>
    <submittedName>
        <fullName evidence="2">Zinc-binding alcohol dehydrogenase family protein</fullName>
    </submittedName>
</protein>
<evidence type="ECO:0000259" key="1">
    <source>
        <dbReference type="Pfam" id="PF00107"/>
    </source>
</evidence>
<dbReference type="Gene3D" id="3.40.50.720">
    <property type="entry name" value="NAD(P)-binding Rossmann-like Domain"/>
    <property type="match status" value="1"/>
</dbReference>
<evidence type="ECO:0000313" key="3">
    <source>
        <dbReference type="Proteomes" id="UP000293995"/>
    </source>
</evidence>
<dbReference type="InterPro" id="IPR011032">
    <property type="entry name" value="GroES-like_sf"/>
</dbReference>
<keyword evidence="3" id="KW-1185">Reference proteome</keyword>
<feature type="domain" description="Alcohol dehydrogenase-like C-terminal" evidence="1">
    <location>
        <begin position="146"/>
        <end position="211"/>
    </location>
</feature>
<gene>
    <name evidence="2" type="ORF">ET475_17700</name>
</gene>
<dbReference type="SUPFAM" id="SSF50129">
    <property type="entry name" value="GroES-like"/>
    <property type="match status" value="1"/>
</dbReference>
<dbReference type="InterPro" id="IPR051397">
    <property type="entry name" value="Zn-ADH-like_protein"/>
</dbReference>
<dbReference type="InterPro" id="IPR013149">
    <property type="entry name" value="ADH-like_C"/>
</dbReference>
<dbReference type="EMBL" id="CP035494">
    <property type="protein sequence ID" value="QAY61622.1"/>
    <property type="molecule type" value="Genomic_DNA"/>
</dbReference>
<dbReference type="SUPFAM" id="SSF51735">
    <property type="entry name" value="NAD(P)-binding Rossmann-fold domains"/>
    <property type="match status" value="1"/>
</dbReference>
<dbReference type="AlphaFoldDB" id="A0A4P6EGQ4"/>
<reference evidence="2 3" key="1">
    <citation type="submission" date="2019-01" db="EMBL/GenBank/DDBJ databases">
        <title>Genome sequencing of strain DFW100M-13.</title>
        <authorList>
            <person name="Heo J."/>
            <person name="Kim S.-J."/>
            <person name="Kim J.-S."/>
            <person name="Hong S.-B."/>
            <person name="Kwon S.-W."/>
        </authorList>
    </citation>
    <scope>NUCLEOTIDE SEQUENCE [LARGE SCALE GENOMIC DNA]</scope>
    <source>
        <strain evidence="2 3">DFW100M-13</strain>
    </source>
</reference>
<dbReference type="Proteomes" id="UP000293995">
    <property type="component" value="Chromosome"/>
</dbReference>
<dbReference type="KEGG" id="mprt:ET475_17700"/>
<dbReference type="PANTHER" id="PTHR43677:SF11">
    <property type="entry name" value="ZINC-CONTAINING ALCOHOL DEHYDROGENASE"/>
    <property type="match status" value="1"/>
</dbReference>
<dbReference type="Gene3D" id="3.90.180.10">
    <property type="entry name" value="Medium-chain alcohol dehydrogenases, catalytic domain"/>
    <property type="match status" value="2"/>
</dbReference>
<dbReference type="InterPro" id="IPR036291">
    <property type="entry name" value="NAD(P)-bd_dom_sf"/>
</dbReference>
<dbReference type="OrthoDB" id="9787435at2"/>
<dbReference type="RefSeq" id="WP_129393437.1">
    <property type="nucleotide sequence ID" value="NZ_CP035494.1"/>
</dbReference>
<accession>A0A4P6EGQ4</accession>
<proteinExistence type="predicted"/>
<dbReference type="PANTHER" id="PTHR43677">
    <property type="entry name" value="SHORT-CHAIN DEHYDROGENASE/REDUCTASE"/>
    <property type="match status" value="1"/>
</dbReference>
<evidence type="ECO:0000313" key="2">
    <source>
        <dbReference type="EMBL" id="QAY61622.1"/>
    </source>
</evidence>
<sequence>MKAAVVDHRGAVPVYREVADPVAAQGEAILRVEAVAVENVDRAIVAGQHYTSAPFQAALPAIPCFDGIGRTPGGTLVGFGGLEPPRGALAEYVVVTEGHWAPIPEGIAPEIAAVMSSAITGMSMRTAAELKPGETVLVQGATGVAGRLAVQIARLLGAGRVVATGRDAAALASLAELGADAVITTDVADDDLVRAYRDAAGDGYDVVVDFLWGRPTHLLCESLIPETFALGTPTRLVQVGESAGETFEIPARALRTSGLEIYGAARNLMAGMAEAYGQVVEWVRAGDLVIDVTTMPLSTIAEAWQRTDLRGSRLVIVPDAPVR</sequence>
<dbReference type="Pfam" id="PF00107">
    <property type="entry name" value="ADH_zinc_N"/>
    <property type="match status" value="1"/>
</dbReference>
<organism evidence="2 3">
    <name type="scientific">Microbacterium protaetiae</name>
    <dbReference type="NCBI Taxonomy" id="2509458"/>
    <lineage>
        <taxon>Bacteria</taxon>
        <taxon>Bacillati</taxon>
        <taxon>Actinomycetota</taxon>
        <taxon>Actinomycetes</taxon>
        <taxon>Micrococcales</taxon>
        <taxon>Microbacteriaceae</taxon>
        <taxon>Microbacterium</taxon>
    </lineage>
</organism>
<dbReference type="GO" id="GO:0016491">
    <property type="term" value="F:oxidoreductase activity"/>
    <property type="evidence" value="ECO:0007669"/>
    <property type="project" value="TreeGrafter"/>
</dbReference>